<evidence type="ECO:0000256" key="1">
    <source>
        <dbReference type="SAM" id="SignalP"/>
    </source>
</evidence>
<sequence length="90" mass="9752">MFIPRIILNAFLMAIVASSALARREADFPTVLTNLGNVKSGVDNNNDDASALGSHVQEGPNLLTGAEECGLKNSDYDAFRKCLQRKFPDP</sequence>
<comment type="caution">
    <text evidence="2">The sequence shown here is derived from an EMBL/GenBank/DDBJ whole genome shotgun (WGS) entry which is preliminary data.</text>
</comment>
<feature type="signal peptide" evidence="1">
    <location>
        <begin position="1"/>
        <end position="22"/>
    </location>
</feature>
<gene>
    <name evidence="2" type="ORF">CVT25_013329</name>
</gene>
<dbReference type="EMBL" id="NHYD01003240">
    <property type="protein sequence ID" value="PPQ81533.1"/>
    <property type="molecule type" value="Genomic_DNA"/>
</dbReference>
<feature type="chain" id="PRO_5019062530" evidence="1">
    <location>
        <begin position="23"/>
        <end position="90"/>
    </location>
</feature>
<organism evidence="2 3">
    <name type="scientific">Psilocybe cyanescens</name>
    <dbReference type="NCBI Taxonomy" id="93625"/>
    <lineage>
        <taxon>Eukaryota</taxon>
        <taxon>Fungi</taxon>
        <taxon>Dikarya</taxon>
        <taxon>Basidiomycota</taxon>
        <taxon>Agaricomycotina</taxon>
        <taxon>Agaricomycetes</taxon>
        <taxon>Agaricomycetidae</taxon>
        <taxon>Agaricales</taxon>
        <taxon>Agaricineae</taxon>
        <taxon>Strophariaceae</taxon>
        <taxon>Psilocybe</taxon>
    </lineage>
</organism>
<protein>
    <submittedName>
        <fullName evidence="2">Uncharacterized protein</fullName>
    </submittedName>
</protein>
<name>A0A409WSN7_PSICY</name>
<evidence type="ECO:0000313" key="2">
    <source>
        <dbReference type="EMBL" id="PPQ81533.1"/>
    </source>
</evidence>
<proteinExistence type="predicted"/>
<keyword evidence="3" id="KW-1185">Reference proteome</keyword>
<dbReference type="AlphaFoldDB" id="A0A409WSN7"/>
<dbReference type="InParanoid" id="A0A409WSN7"/>
<accession>A0A409WSN7</accession>
<keyword evidence="1" id="KW-0732">Signal</keyword>
<dbReference type="Proteomes" id="UP000283269">
    <property type="component" value="Unassembled WGS sequence"/>
</dbReference>
<reference evidence="2 3" key="1">
    <citation type="journal article" date="2018" name="Evol. Lett.">
        <title>Horizontal gene cluster transfer increased hallucinogenic mushroom diversity.</title>
        <authorList>
            <person name="Reynolds H.T."/>
            <person name="Vijayakumar V."/>
            <person name="Gluck-Thaler E."/>
            <person name="Korotkin H.B."/>
            <person name="Matheny P.B."/>
            <person name="Slot J.C."/>
        </authorList>
    </citation>
    <scope>NUCLEOTIDE SEQUENCE [LARGE SCALE GENOMIC DNA]</scope>
    <source>
        <strain evidence="2 3">2631</strain>
    </source>
</reference>
<evidence type="ECO:0000313" key="3">
    <source>
        <dbReference type="Proteomes" id="UP000283269"/>
    </source>
</evidence>